<feature type="compositionally biased region" description="Basic and acidic residues" evidence="1">
    <location>
        <begin position="45"/>
        <end position="61"/>
    </location>
</feature>
<evidence type="ECO:0000313" key="3">
    <source>
        <dbReference type="EMBL" id="EFW18114.1"/>
    </source>
</evidence>
<accession>E9D5C0</accession>
<sequence>MLLGVVVVILVQTWQRLAHQLLYCFLEPRRRRYRAAADLRANPGSEDREIDVKKGNRDKRERKMQRVQMDGSNEVRDSKVTEGSRWRWLAKFPAQRPSTVLQLWIQPAHPWLPAGNKRGVDLTLFLPPCGPMDYAMAEIASLIKRRAVF</sequence>
<dbReference type="VEuPathDB" id="FungiDB:D8B26_004964"/>
<dbReference type="EMBL" id="GL636492">
    <property type="protein sequence ID" value="EFW18114.1"/>
    <property type="molecule type" value="Genomic_DNA"/>
</dbReference>
<keyword evidence="4" id="KW-1185">Reference proteome</keyword>
<evidence type="ECO:0000313" key="4">
    <source>
        <dbReference type="Proteomes" id="UP000002497"/>
    </source>
</evidence>
<reference evidence="4" key="2">
    <citation type="submission" date="2010-03" db="EMBL/GenBank/DDBJ databases">
        <title>The genome sequence of Coccidioides posadasii strain Silveira.</title>
        <authorList>
            <consortium name="The Broad Institute Genome Sequencing Center for Infectious Disease"/>
            <person name="Neafsey D."/>
            <person name="Orbach M."/>
            <person name="Henn M.R."/>
            <person name="Cole G.T."/>
            <person name="Galgiani J."/>
            <person name="Gardner M.J."/>
            <person name="Kirkland T.N."/>
            <person name="Taylor J.W."/>
            <person name="Young S.K."/>
            <person name="Zeng Q."/>
            <person name="Koehrsen M."/>
            <person name="Alvarado L."/>
            <person name="Berlin A."/>
            <person name="Borenstein D."/>
            <person name="Chapman S.B."/>
            <person name="Chen Z."/>
            <person name="Engels R."/>
            <person name="Freedman E."/>
            <person name="Gellesch M."/>
            <person name="Goldberg J."/>
            <person name="Griggs A."/>
            <person name="Gujja S."/>
            <person name="Heilman E."/>
            <person name="Heiman D."/>
            <person name="Howarth C."/>
            <person name="Jen D."/>
            <person name="Larson L."/>
            <person name="Mehta T."/>
            <person name="Neiman D."/>
            <person name="Park D."/>
            <person name="Pearson M."/>
            <person name="Richards J."/>
            <person name="Roberts A."/>
            <person name="Saif S."/>
            <person name="Shea T."/>
            <person name="Shenoy N."/>
            <person name="Sisk P."/>
            <person name="Stolte C."/>
            <person name="Sykes S."/>
            <person name="Walk T."/>
            <person name="White J."/>
            <person name="Yandava C."/>
            <person name="Haas B."/>
            <person name="Nusbaum C."/>
            <person name="Birren B."/>
        </authorList>
    </citation>
    <scope>NUCLEOTIDE SEQUENCE [LARGE SCALE GENOMIC DNA]</scope>
    <source>
        <strain evidence="4">RMSCC 757 / Silveira</strain>
    </source>
</reference>
<evidence type="ECO:0000256" key="1">
    <source>
        <dbReference type="SAM" id="MobiDB-lite"/>
    </source>
</evidence>
<dbReference type="VEuPathDB" id="FungiDB:CPSG_04800"/>
<protein>
    <submittedName>
        <fullName evidence="3">Uncharacterized protein</fullName>
    </submittedName>
</protein>
<evidence type="ECO:0000256" key="2">
    <source>
        <dbReference type="SAM" id="SignalP"/>
    </source>
</evidence>
<reference evidence="4" key="1">
    <citation type="journal article" date="2010" name="Genome Res.">
        <title>Population genomic sequencing of Coccidioides fungi reveals recent hybridization and transposon control.</title>
        <authorList>
            <person name="Neafsey D.E."/>
            <person name="Barker B.M."/>
            <person name="Sharpton T.J."/>
            <person name="Stajich J.E."/>
            <person name="Park D.J."/>
            <person name="Whiston E."/>
            <person name="Hung C.-Y."/>
            <person name="McMahan C."/>
            <person name="White J."/>
            <person name="Sykes S."/>
            <person name="Heiman D."/>
            <person name="Young S."/>
            <person name="Zeng Q."/>
            <person name="Abouelleil A."/>
            <person name="Aftuck L."/>
            <person name="Bessette D."/>
            <person name="Brown A."/>
            <person name="FitzGerald M."/>
            <person name="Lui A."/>
            <person name="Macdonald J.P."/>
            <person name="Priest M."/>
            <person name="Orbach M.J."/>
            <person name="Galgiani J.N."/>
            <person name="Kirkland T.N."/>
            <person name="Cole G.T."/>
            <person name="Birren B.W."/>
            <person name="Henn M.R."/>
            <person name="Taylor J.W."/>
            <person name="Rounsley S.D."/>
        </authorList>
    </citation>
    <scope>NUCLEOTIDE SEQUENCE [LARGE SCALE GENOMIC DNA]</scope>
    <source>
        <strain evidence="4">RMSCC 757 / Silveira</strain>
    </source>
</reference>
<feature type="region of interest" description="Disordered" evidence="1">
    <location>
        <begin position="44"/>
        <end position="78"/>
    </location>
</feature>
<feature type="chain" id="PRO_5003237986" evidence="2">
    <location>
        <begin position="19"/>
        <end position="149"/>
    </location>
</feature>
<dbReference type="Proteomes" id="UP000002497">
    <property type="component" value="Unassembled WGS sequence"/>
</dbReference>
<feature type="signal peptide" evidence="2">
    <location>
        <begin position="1"/>
        <end position="18"/>
    </location>
</feature>
<name>E9D5C0_COCPS</name>
<dbReference type="HOGENOM" id="CLU_1749481_0_0_1"/>
<dbReference type="AlphaFoldDB" id="E9D5C0"/>
<keyword evidence="2" id="KW-0732">Signal</keyword>
<proteinExistence type="predicted"/>
<organism evidence="4">
    <name type="scientific">Coccidioides posadasii (strain RMSCC 757 / Silveira)</name>
    <name type="common">Valley fever fungus</name>
    <dbReference type="NCBI Taxonomy" id="443226"/>
    <lineage>
        <taxon>Eukaryota</taxon>
        <taxon>Fungi</taxon>
        <taxon>Dikarya</taxon>
        <taxon>Ascomycota</taxon>
        <taxon>Pezizomycotina</taxon>
        <taxon>Eurotiomycetes</taxon>
        <taxon>Eurotiomycetidae</taxon>
        <taxon>Onygenales</taxon>
        <taxon>Onygenaceae</taxon>
        <taxon>Coccidioides</taxon>
    </lineage>
</organism>
<gene>
    <name evidence="3" type="ORF">CPSG_04800</name>
</gene>